<dbReference type="OMA" id="RRYCMND"/>
<keyword evidence="13 15" id="KW-0539">Nucleus</keyword>
<keyword evidence="21" id="KW-1185">Reference proteome</keyword>
<dbReference type="GO" id="GO:0097552">
    <property type="term" value="P:mitochondrial double-strand break repair via homologous recombination"/>
    <property type="evidence" value="ECO:0007669"/>
    <property type="project" value="TreeGrafter"/>
</dbReference>
<evidence type="ECO:0000256" key="8">
    <source>
        <dbReference type="ARBA" id="ARBA00022763"/>
    </source>
</evidence>
<dbReference type="GO" id="GO:0042138">
    <property type="term" value="P:meiotic DNA double-strand break formation"/>
    <property type="evidence" value="ECO:0007669"/>
    <property type="project" value="TreeGrafter"/>
</dbReference>
<evidence type="ECO:0000256" key="14">
    <source>
        <dbReference type="ARBA" id="ARBA00023254"/>
    </source>
</evidence>
<dbReference type="GO" id="GO:0000723">
    <property type="term" value="P:telomere maintenance"/>
    <property type="evidence" value="ECO:0007669"/>
    <property type="project" value="TreeGrafter"/>
</dbReference>
<name>A0A4U6U3L0_SETVI</name>
<dbReference type="InterPro" id="IPR007281">
    <property type="entry name" value="Mre11_DNA-bd"/>
</dbReference>
<dbReference type="InterPro" id="IPR029052">
    <property type="entry name" value="Metallo-depent_PP-like"/>
</dbReference>
<dbReference type="GO" id="GO:0000724">
    <property type="term" value="P:double-strand break repair via homologous recombination"/>
    <property type="evidence" value="ECO:0007669"/>
    <property type="project" value="TreeGrafter"/>
</dbReference>
<dbReference type="InterPro" id="IPR038487">
    <property type="entry name" value="Mre11_capping_dom"/>
</dbReference>
<evidence type="ECO:0000256" key="11">
    <source>
        <dbReference type="ARBA" id="ARBA00023204"/>
    </source>
</evidence>
<feature type="compositionally biased region" description="Basic and acidic residues" evidence="18">
    <location>
        <begin position="594"/>
        <end position="603"/>
    </location>
</feature>
<evidence type="ECO:0000256" key="3">
    <source>
        <dbReference type="ARBA" id="ARBA00004286"/>
    </source>
</evidence>
<protein>
    <recommendedName>
        <fullName evidence="15">Double-strand break repair protein</fullName>
    </recommendedName>
</protein>
<keyword evidence="14 15" id="KW-0469">Meiosis</keyword>
<evidence type="ECO:0000259" key="19">
    <source>
        <dbReference type="SMART" id="SM01347"/>
    </source>
</evidence>
<comment type="subcellular location">
    <subcellularLocation>
        <location evidence="3">Chromosome</location>
    </subcellularLocation>
    <subcellularLocation>
        <location evidence="2 15">Nucleus</location>
    </subcellularLocation>
</comment>
<evidence type="ECO:0000256" key="12">
    <source>
        <dbReference type="ARBA" id="ARBA00023211"/>
    </source>
</evidence>
<dbReference type="PANTHER" id="PTHR10139">
    <property type="entry name" value="DOUBLE-STRAND BREAK REPAIR PROTEIN MRE11"/>
    <property type="match status" value="1"/>
</dbReference>
<comment type="similarity">
    <text evidence="4 15">Belongs to the MRE11/RAD32 family.</text>
</comment>
<dbReference type="EMBL" id="CM016557">
    <property type="protein sequence ID" value="TKW08694.1"/>
    <property type="molecule type" value="Genomic_DNA"/>
</dbReference>
<keyword evidence="8 15" id="KW-0227">DNA damage</keyword>
<feature type="active site" description="Proton donor" evidence="16">
    <location>
        <position position="123"/>
    </location>
</feature>
<keyword evidence="12 15" id="KW-0464">Manganese</keyword>
<comment type="cofactor">
    <cofactor evidence="1 15">
        <name>Mn(2+)</name>
        <dbReference type="ChEBI" id="CHEBI:29035"/>
    </cofactor>
</comment>
<dbReference type="Gene3D" id="3.30.110.110">
    <property type="entry name" value="Mre11, capping domain"/>
    <property type="match status" value="1"/>
</dbReference>
<evidence type="ECO:0000256" key="6">
    <source>
        <dbReference type="ARBA" id="ARBA00022722"/>
    </source>
</evidence>
<dbReference type="SMART" id="SM01347">
    <property type="entry name" value="Mre11_DNA_bind"/>
    <property type="match status" value="1"/>
</dbReference>
<dbReference type="InterPro" id="IPR003701">
    <property type="entry name" value="Mre11"/>
</dbReference>
<evidence type="ECO:0000256" key="5">
    <source>
        <dbReference type="ARBA" id="ARBA00022454"/>
    </source>
</evidence>
<feature type="domain" description="Mre11 DNA-binding" evidence="19">
    <location>
        <begin position="304"/>
        <end position="458"/>
    </location>
</feature>
<dbReference type="SUPFAM" id="SSF56300">
    <property type="entry name" value="Metallo-dependent phosphatases"/>
    <property type="match status" value="1"/>
</dbReference>
<evidence type="ECO:0000256" key="7">
    <source>
        <dbReference type="ARBA" id="ARBA00022759"/>
    </source>
</evidence>
<feature type="coiled-coil region" evidence="17">
    <location>
        <begin position="468"/>
        <end position="495"/>
    </location>
</feature>
<evidence type="ECO:0000313" key="21">
    <source>
        <dbReference type="Proteomes" id="UP000298652"/>
    </source>
</evidence>
<comment type="function">
    <text evidence="15">Core component of the MRN complex, which plays a central role in double-strand break (DSB) repair, DNA recombination, maintenance of telomere integrity and meiosis. The MRN complex is involved in the repair of DNA double-strand breaks (DSBs) via homologous recombination (HR), an error-free mechanism which primarily occurs during S and G2 phases. The complex (1) mediates the end resection of damaged DNA, which generates proper single-stranded DNA, a key initial steps in HR, and is (2) required for the recruitment of other repair factors and efficient activation of ATM and ATR upon DNA damage. Within the MRN complex, MRE11 possesses both single-strand endonuclease activity and double-strand-specific 3'-5' exonuclease activity. MRE11 first endonucleolytically cleaves the 5' strand at DNA DSB ends to prevent non-homologous end joining (NHEJ) and licence HR. It then generates a single-stranded DNA gap via 3' to 5' exonucleolytic degradation, which is required for single-strand invasion and recombination.</text>
</comment>
<keyword evidence="11 15" id="KW-0234">DNA repair</keyword>
<keyword evidence="6 15" id="KW-0540">Nuclease</keyword>
<keyword evidence="10 15" id="KW-0269">Exonuclease</keyword>
<evidence type="ECO:0000256" key="13">
    <source>
        <dbReference type="ARBA" id="ARBA00023242"/>
    </source>
</evidence>
<dbReference type="InterPro" id="IPR041796">
    <property type="entry name" value="Mre11_N"/>
</dbReference>
<evidence type="ECO:0000313" key="20">
    <source>
        <dbReference type="EMBL" id="TKW08694.1"/>
    </source>
</evidence>
<organism evidence="20 21">
    <name type="scientific">Setaria viridis</name>
    <name type="common">Green bristlegrass</name>
    <name type="synonym">Setaria italica subsp. viridis</name>
    <dbReference type="NCBI Taxonomy" id="4556"/>
    <lineage>
        <taxon>Eukaryota</taxon>
        <taxon>Viridiplantae</taxon>
        <taxon>Streptophyta</taxon>
        <taxon>Embryophyta</taxon>
        <taxon>Tracheophyta</taxon>
        <taxon>Spermatophyta</taxon>
        <taxon>Magnoliopsida</taxon>
        <taxon>Liliopsida</taxon>
        <taxon>Poales</taxon>
        <taxon>Poaceae</taxon>
        <taxon>PACMAD clade</taxon>
        <taxon>Panicoideae</taxon>
        <taxon>Panicodae</taxon>
        <taxon>Paniceae</taxon>
        <taxon>Cenchrinae</taxon>
        <taxon>Setaria</taxon>
    </lineage>
</organism>
<accession>A0A4U6U3L0</accession>
<dbReference type="Proteomes" id="UP000298652">
    <property type="component" value="Chromosome 6"/>
</dbReference>
<reference evidence="20" key="1">
    <citation type="submission" date="2019-03" db="EMBL/GenBank/DDBJ databases">
        <title>WGS assembly of Setaria viridis.</title>
        <authorList>
            <person name="Huang P."/>
            <person name="Jenkins J."/>
            <person name="Grimwood J."/>
            <person name="Barry K."/>
            <person name="Healey A."/>
            <person name="Mamidi S."/>
            <person name="Sreedasyam A."/>
            <person name="Shu S."/>
            <person name="Feldman M."/>
            <person name="Wu J."/>
            <person name="Yu Y."/>
            <person name="Chen C."/>
            <person name="Johnson J."/>
            <person name="Rokhsar D."/>
            <person name="Baxter I."/>
            <person name="Schmutz J."/>
            <person name="Brutnell T."/>
            <person name="Kellogg E."/>
        </authorList>
    </citation>
    <scope>NUCLEOTIDE SEQUENCE [LARGE SCALE GENOMIC DNA]</scope>
</reference>
<dbReference type="GO" id="GO:0008296">
    <property type="term" value="F:3'-5'-DNA exonuclease activity"/>
    <property type="evidence" value="ECO:0007669"/>
    <property type="project" value="InterPro"/>
</dbReference>
<dbReference type="Gene3D" id="3.60.21.10">
    <property type="match status" value="1"/>
</dbReference>
<evidence type="ECO:0000256" key="18">
    <source>
        <dbReference type="SAM" id="MobiDB-lite"/>
    </source>
</evidence>
<evidence type="ECO:0000256" key="9">
    <source>
        <dbReference type="ARBA" id="ARBA00022801"/>
    </source>
</evidence>
<dbReference type="InterPro" id="IPR004843">
    <property type="entry name" value="Calcineurin-like_PHP"/>
</dbReference>
<gene>
    <name evidence="20" type="ORF">SEVIR_6G040800v2</name>
</gene>
<dbReference type="GO" id="GO:0000014">
    <property type="term" value="F:single-stranded DNA endodeoxyribonuclease activity"/>
    <property type="evidence" value="ECO:0007669"/>
    <property type="project" value="TreeGrafter"/>
</dbReference>
<dbReference type="FunFam" id="3.60.21.10:FF:000019">
    <property type="entry name" value="Double-strand break repair protein"/>
    <property type="match status" value="1"/>
</dbReference>
<dbReference type="GO" id="GO:0030145">
    <property type="term" value="F:manganese ion binding"/>
    <property type="evidence" value="ECO:0007669"/>
    <property type="project" value="UniProtKB-UniRule"/>
</dbReference>
<dbReference type="Pfam" id="PF04152">
    <property type="entry name" value="Mre11_DNA_bind"/>
    <property type="match status" value="1"/>
</dbReference>
<keyword evidence="9 15" id="KW-0378">Hydrolase</keyword>
<feature type="region of interest" description="Disordered" evidence="18">
    <location>
        <begin position="516"/>
        <end position="622"/>
    </location>
</feature>
<evidence type="ECO:0000256" key="2">
    <source>
        <dbReference type="ARBA" id="ARBA00004123"/>
    </source>
</evidence>
<dbReference type="GO" id="GO:0035861">
    <property type="term" value="C:site of double-strand break"/>
    <property type="evidence" value="ECO:0007669"/>
    <property type="project" value="TreeGrafter"/>
</dbReference>
<evidence type="ECO:0000256" key="16">
    <source>
        <dbReference type="PIRSR" id="PIRSR000882-1"/>
    </source>
</evidence>
<feature type="compositionally biased region" description="Polar residues" evidence="18">
    <location>
        <begin position="519"/>
        <end position="528"/>
    </location>
</feature>
<dbReference type="CDD" id="cd00840">
    <property type="entry name" value="MPP_Mre11_N"/>
    <property type="match status" value="1"/>
</dbReference>
<dbReference type="GO" id="GO:0006303">
    <property type="term" value="P:double-strand break repair via nonhomologous end joining"/>
    <property type="evidence" value="ECO:0007669"/>
    <property type="project" value="TreeGrafter"/>
</dbReference>
<proteinExistence type="inferred from homology"/>
<dbReference type="PIRSF" id="PIRSF000882">
    <property type="entry name" value="DSB_repair_MRE11"/>
    <property type="match status" value="1"/>
</dbReference>
<dbReference type="AlphaFoldDB" id="A0A4U6U3L0"/>
<evidence type="ECO:0000256" key="4">
    <source>
        <dbReference type="ARBA" id="ARBA00009028"/>
    </source>
</evidence>
<dbReference type="GO" id="GO:0007095">
    <property type="term" value="P:mitotic G2 DNA damage checkpoint signaling"/>
    <property type="evidence" value="ECO:0007669"/>
    <property type="project" value="TreeGrafter"/>
</dbReference>
<evidence type="ECO:0000256" key="10">
    <source>
        <dbReference type="ARBA" id="ARBA00022839"/>
    </source>
</evidence>
<dbReference type="Pfam" id="PF00149">
    <property type="entry name" value="Metallophos"/>
    <property type="match status" value="1"/>
</dbReference>
<dbReference type="Gramene" id="TKW08694">
    <property type="protein sequence ID" value="TKW08694"/>
    <property type="gene ID" value="SEVIR_6G040800v2"/>
</dbReference>
<feature type="compositionally biased region" description="Acidic residues" evidence="18">
    <location>
        <begin position="538"/>
        <end position="551"/>
    </location>
</feature>
<dbReference type="GO" id="GO:0030870">
    <property type="term" value="C:Mre11 complex"/>
    <property type="evidence" value="ECO:0007669"/>
    <property type="project" value="UniProtKB-UniRule"/>
</dbReference>
<dbReference type="PANTHER" id="PTHR10139:SF7">
    <property type="entry name" value="DOUBLE-STRAND BREAK REPAIR PROTEIN"/>
    <property type="match status" value="1"/>
</dbReference>
<evidence type="ECO:0000256" key="15">
    <source>
        <dbReference type="PIRNR" id="PIRNR000882"/>
    </source>
</evidence>
<sequence>MEEGGSTLCILVATDCHLGYLEKDEVRRFDSFDTFEEICSLAEKNKVDFLLLGGDLFHENKPSNSTLVKTIEILRRYCMNDRPVQFQVISDQAASLQNRFGQVNYEDRNYNIGLPVFTIHGNHDGPSGVDNVSSNDILSAGNLLNYFGKTDLGCTGVGKVTVYPVFIRKGETYVALYGLGNIRDERLNRMLHEPHAVNWVQPEPGDGTPAYDDWFNILVIHQNRRNYLTETKGSPRNGISELLLPRFLDLVIWGHEHECLIDPQEVPGMVFHVTQPGSSIATSLINAEAKPKHVLLLEIKGTQYRPTKIPLQSVRPFEYAEVVLEDQVDVDPSDEATIHVHLHQIVSNLIEKARESAATGSLPKPPLVRIKVDYSGFSTINSKQFGQNYVGKVANPQDILVFKKSGKRCKITQGSTNSSGEVDINELNQQTIEALVSESNLQMEILSVHDLNSALHDFVNEDDTRAFHSCLQQSIEEARNKLTTATEDSTNIDEQQIACLLDQNMQAPEKEAITEGRTGLQNLQTDTLSVFEKPPTLESDDEPVESSDPEENGSSSSSQQAGRKRRAAPGGGGGFAAAAAGRRKTDLTSFQRAPTKEDDADATKKRRAPVAAGRYGAVIRRR</sequence>
<keyword evidence="7 15" id="KW-0255">Endonuclease</keyword>
<keyword evidence="5" id="KW-0158">Chromosome</keyword>
<evidence type="ECO:0000256" key="17">
    <source>
        <dbReference type="SAM" id="Coils"/>
    </source>
</evidence>
<keyword evidence="17" id="KW-0175">Coiled coil</keyword>
<evidence type="ECO:0000256" key="1">
    <source>
        <dbReference type="ARBA" id="ARBA00001936"/>
    </source>
</evidence>